<reference evidence="7" key="1">
    <citation type="submission" date="2020-05" db="EMBL/GenBank/DDBJ databases">
        <title>Fertoebacter nigrum gen. nov., sp. nov., a new member of the family Rhodobacteraceae.</title>
        <authorList>
            <person name="Szuroczki S."/>
            <person name="Abbaszade G."/>
            <person name="Buni D."/>
            <person name="Schumann P."/>
            <person name="Toth E."/>
        </authorList>
    </citation>
    <scope>NUCLEOTIDE SEQUENCE</scope>
    <source>
        <strain evidence="7">RG-N-1a</strain>
    </source>
</reference>
<feature type="transmembrane region" description="Helical" evidence="5">
    <location>
        <begin position="21"/>
        <end position="42"/>
    </location>
</feature>
<sequence>MTLNTQEQMLVEQRVTNEAKSAGVAYLLVIFFGGLGAHRFYLGSTGSAAAMLVIFILGWITLPIVVGGFLLFAIGIWVLVDLFLIPGMVQKHKEATRQRLSSQMIITQRN</sequence>
<dbReference type="Proteomes" id="UP000484076">
    <property type="component" value="Unassembled WGS sequence"/>
</dbReference>
<dbReference type="InterPro" id="IPR007829">
    <property type="entry name" value="TM2"/>
</dbReference>
<proteinExistence type="predicted"/>
<accession>A0A8X8GXE3</accession>
<dbReference type="EMBL" id="WHUT02000001">
    <property type="protein sequence ID" value="NUB42925.1"/>
    <property type="molecule type" value="Genomic_DNA"/>
</dbReference>
<keyword evidence="8" id="KW-1185">Reference proteome</keyword>
<comment type="subcellular location">
    <subcellularLocation>
        <location evidence="1">Membrane</location>
        <topology evidence="1">Multi-pass membrane protein</topology>
    </subcellularLocation>
</comment>
<evidence type="ECO:0000256" key="1">
    <source>
        <dbReference type="ARBA" id="ARBA00004141"/>
    </source>
</evidence>
<gene>
    <name evidence="7" type="ORF">GEU84_000875</name>
</gene>
<dbReference type="PANTHER" id="PTHR21016:SF25">
    <property type="entry name" value="TM2 DOMAIN-CONTAINING PROTEIN DDB_G0277895-RELATED"/>
    <property type="match status" value="1"/>
</dbReference>
<evidence type="ECO:0000256" key="2">
    <source>
        <dbReference type="ARBA" id="ARBA00022692"/>
    </source>
</evidence>
<protein>
    <submittedName>
        <fullName evidence="7">TM2 domain-containing protein</fullName>
    </submittedName>
</protein>
<evidence type="ECO:0000256" key="4">
    <source>
        <dbReference type="ARBA" id="ARBA00023136"/>
    </source>
</evidence>
<evidence type="ECO:0000256" key="5">
    <source>
        <dbReference type="SAM" id="Phobius"/>
    </source>
</evidence>
<comment type="caution">
    <text evidence="7">The sequence shown here is derived from an EMBL/GenBank/DDBJ whole genome shotgun (WGS) entry which is preliminary data.</text>
</comment>
<organism evidence="7 8">
    <name type="scientific">Fertoeibacter niger</name>
    <dbReference type="NCBI Taxonomy" id="2656921"/>
    <lineage>
        <taxon>Bacteria</taxon>
        <taxon>Pseudomonadati</taxon>
        <taxon>Pseudomonadota</taxon>
        <taxon>Alphaproteobacteria</taxon>
        <taxon>Rhodobacterales</taxon>
        <taxon>Paracoccaceae</taxon>
        <taxon>Fertoeibacter</taxon>
    </lineage>
</organism>
<dbReference type="Pfam" id="PF05154">
    <property type="entry name" value="TM2"/>
    <property type="match status" value="1"/>
</dbReference>
<name>A0A8X8GXE3_9RHOB</name>
<keyword evidence="3 5" id="KW-1133">Transmembrane helix</keyword>
<evidence type="ECO:0000313" key="7">
    <source>
        <dbReference type="EMBL" id="NUB42925.1"/>
    </source>
</evidence>
<evidence type="ECO:0000313" key="8">
    <source>
        <dbReference type="Proteomes" id="UP000484076"/>
    </source>
</evidence>
<dbReference type="InterPro" id="IPR050932">
    <property type="entry name" value="TM2D1-3-like"/>
</dbReference>
<dbReference type="AlphaFoldDB" id="A0A8X8GXE3"/>
<feature type="domain" description="TM2" evidence="6">
    <location>
        <begin position="19"/>
        <end position="67"/>
    </location>
</feature>
<keyword evidence="2 5" id="KW-0812">Transmembrane</keyword>
<dbReference type="GO" id="GO:0016020">
    <property type="term" value="C:membrane"/>
    <property type="evidence" value="ECO:0007669"/>
    <property type="project" value="UniProtKB-SubCell"/>
</dbReference>
<dbReference type="PANTHER" id="PTHR21016">
    <property type="entry name" value="BETA-AMYLOID BINDING PROTEIN-RELATED"/>
    <property type="match status" value="1"/>
</dbReference>
<evidence type="ECO:0000259" key="6">
    <source>
        <dbReference type="Pfam" id="PF05154"/>
    </source>
</evidence>
<keyword evidence="4 5" id="KW-0472">Membrane</keyword>
<feature type="transmembrane region" description="Helical" evidence="5">
    <location>
        <begin position="48"/>
        <end position="80"/>
    </location>
</feature>
<evidence type="ECO:0000256" key="3">
    <source>
        <dbReference type="ARBA" id="ARBA00022989"/>
    </source>
</evidence>
<dbReference type="RefSeq" id="WP_152823622.1">
    <property type="nucleotide sequence ID" value="NZ_WHUT02000001.1"/>
</dbReference>